<accession>A0A7J5TVT5</accession>
<dbReference type="EMBL" id="WELI01000008">
    <property type="protein sequence ID" value="KAB7728396.1"/>
    <property type="molecule type" value="Genomic_DNA"/>
</dbReference>
<feature type="signal peptide" evidence="1">
    <location>
        <begin position="1"/>
        <end position="23"/>
    </location>
</feature>
<proteinExistence type="predicted"/>
<evidence type="ECO:0000259" key="2">
    <source>
        <dbReference type="Pfam" id="PF18935"/>
    </source>
</evidence>
<dbReference type="InterPro" id="IPR043738">
    <property type="entry name" value="DUF5683"/>
</dbReference>
<dbReference type="Proteomes" id="UP000488299">
    <property type="component" value="Unassembled WGS sequence"/>
</dbReference>
<dbReference type="AlphaFoldDB" id="A0A7J5TVT5"/>
<feature type="chain" id="PRO_5029547645" description="DUF5683 domain-containing protein" evidence="1">
    <location>
        <begin position="24"/>
        <end position="233"/>
    </location>
</feature>
<dbReference type="Pfam" id="PF18935">
    <property type="entry name" value="DUF5683"/>
    <property type="match status" value="1"/>
</dbReference>
<sequence>MRGVRMGLVLGVALSIWAQGAKAQTTGAAPDTLRPAGADSIRVGSSVLTTEPSGIDTAGAKPLSAKQEALRRTIIPRKATLRSIMLPGLGQAYNRDFWKIPLIYAGIGTSIYFLVDNNREYLKFENAYRVAYNDTTNGPGQGTALVYIRSRKSEQRLGIAQLKSATSLYQRYRDMNVIITVALWALNAVEANVAAHLKTFDLSDDLTLRIRPNVRSVGGTAVPGVRLTLNFKK</sequence>
<name>A0A7J5TVT5_9BACT</name>
<evidence type="ECO:0000313" key="3">
    <source>
        <dbReference type="EMBL" id="KAB7728396.1"/>
    </source>
</evidence>
<dbReference type="RefSeq" id="WP_185155565.1">
    <property type="nucleotide sequence ID" value="NZ_WELI01000008.1"/>
</dbReference>
<organism evidence="3 4">
    <name type="scientific">Rudanella paleaurantiibacter</name>
    <dbReference type="NCBI Taxonomy" id="2614655"/>
    <lineage>
        <taxon>Bacteria</taxon>
        <taxon>Pseudomonadati</taxon>
        <taxon>Bacteroidota</taxon>
        <taxon>Cytophagia</taxon>
        <taxon>Cytophagales</taxon>
        <taxon>Cytophagaceae</taxon>
        <taxon>Rudanella</taxon>
    </lineage>
</organism>
<keyword evidence="4" id="KW-1185">Reference proteome</keyword>
<feature type="domain" description="DUF5683" evidence="2">
    <location>
        <begin position="75"/>
        <end position="231"/>
    </location>
</feature>
<evidence type="ECO:0000256" key="1">
    <source>
        <dbReference type="SAM" id="SignalP"/>
    </source>
</evidence>
<reference evidence="3 4" key="1">
    <citation type="submission" date="2019-10" db="EMBL/GenBank/DDBJ databases">
        <title>Rudanella paleaurantiibacter sp. nov., isolated from sludge.</title>
        <authorList>
            <person name="Xu S.Q."/>
        </authorList>
    </citation>
    <scope>NUCLEOTIDE SEQUENCE [LARGE SCALE GENOMIC DNA]</scope>
    <source>
        <strain evidence="3 4">HX-22-17</strain>
    </source>
</reference>
<gene>
    <name evidence="3" type="ORF">F5984_18665</name>
</gene>
<evidence type="ECO:0000313" key="4">
    <source>
        <dbReference type="Proteomes" id="UP000488299"/>
    </source>
</evidence>
<keyword evidence="1" id="KW-0732">Signal</keyword>
<comment type="caution">
    <text evidence="3">The sequence shown here is derived from an EMBL/GenBank/DDBJ whole genome shotgun (WGS) entry which is preliminary data.</text>
</comment>
<protein>
    <recommendedName>
        <fullName evidence="2">DUF5683 domain-containing protein</fullName>
    </recommendedName>
</protein>